<dbReference type="AlphaFoldDB" id="A0A8S1W1Y6"/>
<keyword evidence="1" id="KW-0802">TPR repeat</keyword>
<evidence type="ECO:0000256" key="1">
    <source>
        <dbReference type="PROSITE-ProRule" id="PRU00339"/>
    </source>
</evidence>
<reference evidence="2" key="1">
    <citation type="submission" date="2021-01" db="EMBL/GenBank/DDBJ databases">
        <authorList>
            <consortium name="Genoscope - CEA"/>
            <person name="William W."/>
        </authorList>
    </citation>
    <scope>NUCLEOTIDE SEQUENCE</scope>
</reference>
<dbReference type="Pfam" id="PF00515">
    <property type="entry name" value="TPR_1"/>
    <property type="match status" value="1"/>
</dbReference>
<evidence type="ECO:0000313" key="2">
    <source>
        <dbReference type="EMBL" id="CAD8182953.1"/>
    </source>
</evidence>
<name>A0A8S1W1Y6_9CILI</name>
<feature type="repeat" description="TPR" evidence="1">
    <location>
        <begin position="33"/>
        <end position="66"/>
    </location>
</feature>
<dbReference type="EMBL" id="CAJJDO010000080">
    <property type="protein sequence ID" value="CAD8182953.1"/>
    <property type="molecule type" value="Genomic_DNA"/>
</dbReference>
<protein>
    <recommendedName>
        <fullName evidence="4">Photosystem I assembly protein Ycf3</fullName>
    </recommendedName>
</protein>
<dbReference type="SMART" id="SM00028">
    <property type="entry name" value="TPR"/>
    <property type="match status" value="1"/>
</dbReference>
<gene>
    <name evidence="2" type="ORF">PPENT_87.1.T0800002</name>
</gene>
<sequence>MILVTKIKHQVTIIKQSNLILNMLEPYLTEVNTITLNILAILYNDIGDKDKALSDYNQAIQLDPKLVRALINRGEYYNTQYISHIVLSNW</sequence>
<evidence type="ECO:0000313" key="3">
    <source>
        <dbReference type="Proteomes" id="UP000689195"/>
    </source>
</evidence>
<dbReference type="PROSITE" id="PS50005">
    <property type="entry name" value="TPR"/>
    <property type="match status" value="1"/>
</dbReference>
<proteinExistence type="predicted"/>
<accession>A0A8S1W1Y6</accession>
<dbReference type="Proteomes" id="UP000689195">
    <property type="component" value="Unassembled WGS sequence"/>
</dbReference>
<keyword evidence="3" id="KW-1185">Reference proteome</keyword>
<organism evidence="2 3">
    <name type="scientific">Paramecium pentaurelia</name>
    <dbReference type="NCBI Taxonomy" id="43138"/>
    <lineage>
        <taxon>Eukaryota</taxon>
        <taxon>Sar</taxon>
        <taxon>Alveolata</taxon>
        <taxon>Ciliophora</taxon>
        <taxon>Intramacronucleata</taxon>
        <taxon>Oligohymenophorea</taxon>
        <taxon>Peniculida</taxon>
        <taxon>Parameciidae</taxon>
        <taxon>Paramecium</taxon>
    </lineage>
</organism>
<evidence type="ECO:0008006" key="4">
    <source>
        <dbReference type="Google" id="ProtNLM"/>
    </source>
</evidence>
<dbReference type="InterPro" id="IPR019734">
    <property type="entry name" value="TPR_rpt"/>
</dbReference>
<comment type="caution">
    <text evidence="2">The sequence shown here is derived from an EMBL/GenBank/DDBJ whole genome shotgun (WGS) entry which is preliminary data.</text>
</comment>